<dbReference type="AlphaFoldDB" id="A0A6J6JLQ8"/>
<dbReference type="PIRSF" id="PIRSF006806">
    <property type="entry name" value="FTHF_cligase"/>
    <property type="match status" value="1"/>
</dbReference>
<dbReference type="InterPro" id="IPR037171">
    <property type="entry name" value="NagB/RpiA_transferase-like"/>
</dbReference>
<proteinExistence type="inferred from homology"/>
<reference evidence="4" key="1">
    <citation type="submission" date="2020-05" db="EMBL/GenBank/DDBJ databases">
        <authorList>
            <person name="Chiriac C."/>
            <person name="Salcher M."/>
            <person name="Ghai R."/>
            <person name="Kavagutti S V."/>
        </authorList>
    </citation>
    <scope>NUCLEOTIDE SEQUENCE</scope>
</reference>
<gene>
    <name evidence="4" type="ORF">UFOPK2162_00214</name>
</gene>
<dbReference type="GO" id="GO:0035999">
    <property type="term" value="P:tetrahydrofolate interconversion"/>
    <property type="evidence" value="ECO:0007669"/>
    <property type="project" value="TreeGrafter"/>
</dbReference>
<organism evidence="4">
    <name type="scientific">freshwater metagenome</name>
    <dbReference type="NCBI Taxonomy" id="449393"/>
    <lineage>
        <taxon>unclassified sequences</taxon>
        <taxon>metagenomes</taxon>
        <taxon>ecological metagenomes</taxon>
    </lineage>
</organism>
<dbReference type="NCBIfam" id="TIGR02727">
    <property type="entry name" value="MTHFS_bact"/>
    <property type="match status" value="1"/>
</dbReference>
<dbReference type="InterPro" id="IPR024185">
    <property type="entry name" value="FTHF_cligase-like_sf"/>
</dbReference>
<dbReference type="GO" id="GO:0005524">
    <property type="term" value="F:ATP binding"/>
    <property type="evidence" value="ECO:0007669"/>
    <property type="project" value="UniProtKB-KW"/>
</dbReference>
<dbReference type="SUPFAM" id="SSF100950">
    <property type="entry name" value="NagB/RpiA/CoA transferase-like"/>
    <property type="match status" value="1"/>
</dbReference>
<dbReference type="PANTHER" id="PTHR23407">
    <property type="entry name" value="ATPASE INHIBITOR/5-FORMYLTETRAHYDROFOLATE CYCLO-LIGASE"/>
    <property type="match status" value="1"/>
</dbReference>
<dbReference type="GO" id="GO:0030272">
    <property type="term" value="F:5-formyltetrahydrofolate cyclo-ligase activity"/>
    <property type="evidence" value="ECO:0007669"/>
    <property type="project" value="TreeGrafter"/>
</dbReference>
<protein>
    <submittedName>
        <fullName evidence="4">Unannotated protein</fullName>
    </submittedName>
</protein>
<dbReference type="EMBL" id="CAEZVZ010000017">
    <property type="protein sequence ID" value="CAB4638297.1"/>
    <property type="molecule type" value="Genomic_DNA"/>
</dbReference>
<dbReference type="GO" id="GO:0009396">
    <property type="term" value="P:folic acid-containing compound biosynthetic process"/>
    <property type="evidence" value="ECO:0007669"/>
    <property type="project" value="TreeGrafter"/>
</dbReference>
<dbReference type="Gene3D" id="3.40.50.10420">
    <property type="entry name" value="NagB/RpiA/CoA transferase-like"/>
    <property type="match status" value="1"/>
</dbReference>
<keyword evidence="3" id="KW-0067">ATP-binding</keyword>
<keyword evidence="2" id="KW-0547">Nucleotide-binding</keyword>
<comment type="similarity">
    <text evidence="1">Belongs to the 5-formyltetrahydrofolate cyclo-ligase family.</text>
</comment>
<sequence length="185" mass="21120">MNFHNEKSDLRLRYRRERSEHSINTPFSYLVETKEISSAQVIASYISYGDEPNTLELNQEIINSGKKLLLPRITDRHGNPGLEWVQWDGDQSNLKARGKILEPIGGAEEDLNQIEVVIVPALRVDRRGYRLGQGGGYYDRALPQLRAWSIALIFPEEISGEDLPREAHDIPVNAYATYDMVVRIN</sequence>
<evidence type="ECO:0000256" key="1">
    <source>
        <dbReference type="ARBA" id="ARBA00010638"/>
    </source>
</evidence>
<dbReference type="Pfam" id="PF01812">
    <property type="entry name" value="5-FTHF_cyc-lig"/>
    <property type="match status" value="1"/>
</dbReference>
<evidence type="ECO:0000256" key="3">
    <source>
        <dbReference type="ARBA" id="ARBA00022840"/>
    </source>
</evidence>
<name>A0A6J6JLQ8_9ZZZZ</name>
<dbReference type="InterPro" id="IPR002698">
    <property type="entry name" value="FTHF_cligase"/>
</dbReference>
<dbReference type="PANTHER" id="PTHR23407:SF1">
    <property type="entry name" value="5-FORMYLTETRAHYDROFOLATE CYCLO-LIGASE"/>
    <property type="match status" value="1"/>
</dbReference>
<accession>A0A6J6JLQ8</accession>
<evidence type="ECO:0000256" key="2">
    <source>
        <dbReference type="ARBA" id="ARBA00022741"/>
    </source>
</evidence>
<evidence type="ECO:0000313" key="4">
    <source>
        <dbReference type="EMBL" id="CAB4638297.1"/>
    </source>
</evidence>